<sequence>MDNIQKLLESITNEQSLIYFVLSNIRKKDKDSFHKVTIRPILLKGELVYQFTYTYEKKVTHENLNTNDMIKKVMILFEKFKQGQAYTSEADYQILISKKFKVKILKKQPTKKKENLAHNRKKNYIIPENEPNPFLIKLGVMNEKGKVLATKFDKFRQINRFLEMVADVVPNLKKKGIINIIDFGCGKSYLTFALYHYLVNILKLKVKIIGLDLKKDVINHCNKVAKDLGYDDLTFMLGDIEHFKGVDKVDMVVTLHACDTATDAALIKAIEWNSDVILSVPCCQHELLKQIHNEIMIPLEKHGIIKERMSALITDSIRANILEIMGYSTQILEFIDLEHTPKNLLIRAIRTNKISKNAIEEYKRFKAFWGVSPYFEKGLGEKLAKKLNNYC</sequence>
<keyword evidence="2" id="KW-0489">Methyltransferase</keyword>
<dbReference type="OrthoDB" id="5502211at2"/>
<dbReference type="CDD" id="cd02440">
    <property type="entry name" value="AdoMet_MTases"/>
    <property type="match status" value="1"/>
</dbReference>
<reference evidence="2 3" key="1">
    <citation type="submission" date="2019-07" db="EMBL/GenBank/DDBJ databases">
        <title>Complete genome of Crassaminicella thermophila SY095.</title>
        <authorList>
            <person name="Li X."/>
        </authorList>
    </citation>
    <scope>NUCLEOTIDE SEQUENCE [LARGE SCALE GENOMIC DNA]</scope>
    <source>
        <strain evidence="2 3">SY095</strain>
    </source>
</reference>
<dbReference type="GO" id="GO:0032259">
    <property type="term" value="P:methylation"/>
    <property type="evidence" value="ECO:0007669"/>
    <property type="project" value="UniProtKB-KW"/>
</dbReference>
<feature type="domain" description="Methyltransferase" evidence="1">
    <location>
        <begin position="153"/>
        <end position="289"/>
    </location>
</feature>
<dbReference type="GO" id="GO:0008168">
    <property type="term" value="F:methyltransferase activity"/>
    <property type="evidence" value="ECO:0007669"/>
    <property type="project" value="UniProtKB-KW"/>
</dbReference>
<organism evidence="2 3">
    <name type="scientific">Crassaminicella thermophila</name>
    <dbReference type="NCBI Taxonomy" id="2599308"/>
    <lineage>
        <taxon>Bacteria</taxon>
        <taxon>Bacillati</taxon>
        <taxon>Bacillota</taxon>
        <taxon>Clostridia</taxon>
        <taxon>Eubacteriales</taxon>
        <taxon>Clostridiaceae</taxon>
        <taxon>Crassaminicella</taxon>
    </lineage>
</organism>
<proteinExistence type="predicted"/>
<dbReference type="InterPro" id="IPR029063">
    <property type="entry name" value="SAM-dependent_MTases_sf"/>
</dbReference>
<name>A0A5C0S8L7_CRATE</name>
<dbReference type="Gene3D" id="3.40.50.150">
    <property type="entry name" value="Vaccinia Virus protein VP39"/>
    <property type="match status" value="1"/>
</dbReference>
<evidence type="ECO:0000313" key="2">
    <source>
        <dbReference type="EMBL" id="QEK11005.1"/>
    </source>
</evidence>
<dbReference type="EMBL" id="CP042243">
    <property type="protein sequence ID" value="QEK11005.1"/>
    <property type="molecule type" value="Genomic_DNA"/>
</dbReference>
<dbReference type="KEGG" id="crs:FQB35_00695"/>
<dbReference type="SUPFAM" id="SSF53335">
    <property type="entry name" value="S-adenosyl-L-methionine-dependent methyltransferases"/>
    <property type="match status" value="1"/>
</dbReference>
<dbReference type="InterPro" id="IPR025714">
    <property type="entry name" value="Methyltranfer_dom"/>
</dbReference>
<gene>
    <name evidence="2" type="ORF">FQB35_00695</name>
</gene>
<dbReference type="GO" id="GO:0005737">
    <property type="term" value="C:cytoplasm"/>
    <property type="evidence" value="ECO:0007669"/>
    <property type="project" value="TreeGrafter"/>
</dbReference>
<dbReference type="RefSeq" id="WP_148808080.1">
    <property type="nucleotide sequence ID" value="NZ_CP042243.1"/>
</dbReference>
<protein>
    <submittedName>
        <fullName evidence="2">SAM-dependent methyltransferase</fullName>
    </submittedName>
</protein>
<evidence type="ECO:0000313" key="3">
    <source>
        <dbReference type="Proteomes" id="UP000324646"/>
    </source>
</evidence>
<keyword evidence="3" id="KW-1185">Reference proteome</keyword>
<dbReference type="PANTHER" id="PTHR13369:SF3">
    <property type="entry name" value="METHYLTRANSFERASE DOMAIN-CONTAINING PROTEIN"/>
    <property type="match status" value="1"/>
</dbReference>
<dbReference type="AlphaFoldDB" id="A0A5C0S8L7"/>
<dbReference type="Proteomes" id="UP000324646">
    <property type="component" value="Chromosome"/>
</dbReference>
<dbReference type="Pfam" id="PF13679">
    <property type="entry name" value="Methyltransf_32"/>
    <property type="match status" value="1"/>
</dbReference>
<dbReference type="PANTHER" id="PTHR13369">
    <property type="match status" value="1"/>
</dbReference>
<keyword evidence="2" id="KW-0808">Transferase</keyword>
<evidence type="ECO:0000259" key="1">
    <source>
        <dbReference type="Pfam" id="PF13679"/>
    </source>
</evidence>
<accession>A0A5C0S8L7</accession>